<protein>
    <recommendedName>
        <fullName evidence="4">Aminoglycoside phosphotransferase domain-containing protein</fullName>
    </recommendedName>
</protein>
<sequence length="263" mass="29586">MARYFLQAAGPPASPPPASRSPQTQYPRPVATNSRDDQRSQPQQRSRFRTRSISASGSPVDPVHANVLRLDIQPSAVQRFFQSLLEYLPSATRAWLGSVFPEWNLPSRFILKKRKDGWEEEFEGEKATYARLRPLQGIVIPEFLGEVDYENTPALLLSDIGGECLATPQGALLEVADLRRMLFQAPTALSQFGILQCDEKLDNFHHVEDKIMIVDLEMVTQGHVSEEDLKLDAEGAVDDLARDYEDGQYCLWKDGLISVDIDK</sequence>
<name>A0A086TDV5_HAPC1</name>
<evidence type="ECO:0000313" key="3">
    <source>
        <dbReference type="Proteomes" id="UP000029964"/>
    </source>
</evidence>
<dbReference type="Proteomes" id="UP000029964">
    <property type="component" value="Unassembled WGS sequence"/>
</dbReference>
<keyword evidence="3" id="KW-1185">Reference proteome</keyword>
<gene>
    <name evidence="2" type="ORF">ACRE_016130</name>
</gene>
<dbReference type="SUPFAM" id="SSF56112">
    <property type="entry name" value="Protein kinase-like (PK-like)"/>
    <property type="match status" value="1"/>
</dbReference>
<comment type="caution">
    <text evidence="2">The sequence shown here is derived from an EMBL/GenBank/DDBJ whole genome shotgun (WGS) entry which is preliminary data.</text>
</comment>
<dbReference type="InterPro" id="IPR011009">
    <property type="entry name" value="Kinase-like_dom_sf"/>
</dbReference>
<dbReference type="EMBL" id="JPKY01000009">
    <property type="protein sequence ID" value="KFH47537.1"/>
    <property type="molecule type" value="Genomic_DNA"/>
</dbReference>
<organism evidence="2 3">
    <name type="scientific">Hapsidospora chrysogenum (strain ATCC 11550 / CBS 779.69 / DSM 880 / IAM 14645 / JCM 23072 / IMI 49137)</name>
    <name type="common">Acremonium chrysogenum</name>
    <dbReference type="NCBI Taxonomy" id="857340"/>
    <lineage>
        <taxon>Eukaryota</taxon>
        <taxon>Fungi</taxon>
        <taxon>Dikarya</taxon>
        <taxon>Ascomycota</taxon>
        <taxon>Pezizomycotina</taxon>
        <taxon>Sordariomycetes</taxon>
        <taxon>Hypocreomycetidae</taxon>
        <taxon>Hypocreales</taxon>
        <taxon>Bionectriaceae</taxon>
        <taxon>Hapsidospora</taxon>
    </lineage>
</organism>
<dbReference type="OrthoDB" id="2942798at2759"/>
<evidence type="ECO:0008006" key="4">
    <source>
        <dbReference type="Google" id="ProtNLM"/>
    </source>
</evidence>
<accession>A0A086TDV5</accession>
<feature type="region of interest" description="Disordered" evidence="1">
    <location>
        <begin position="1"/>
        <end position="59"/>
    </location>
</feature>
<dbReference type="HOGENOM" id="CLU_069414_2_0_1"/>
<evidence type="ECO:0000256" key="1">
    <source>
        <dbReference type="SAM" id="MobiDB-lite"/>
    </source>
</evidence>
<reference evidence="3" key="1">
    <citation type="journal article" date="2014" name="Genome Announc.">
        <title>Genome sequence and annotation of Acremonium chrysogenum, producer of the beta-lactam antibiotic cephalosporin C.</title>
        <authorList>
            <person name="Terfehr D."/>
            <person name="Dahlmann T.A."/>
            <person name="Specht T."/>
            <person name="Zadra I."/>
            <person name="Kuernsteiner H."/>
            <person name="Kueck U."/>
        </authorList>
    </citation>
    <scope>NUCLEOTIDE SEQUENCE [LARGE SCALE GENOMIC DNA]</scope>
    <source>
        <strain evidence="3">ATCC 11550 / CBS 779.69 / DSM 880 / IAM 14645 / JCM 23072 / IMI 49137</strain>
    </source>
</reference>
<evidence type="ECO:0000313" key="2">
    <source>
        <dbReference type="EMBL" id="KFH47537.1"/>
    </source>
</evidence>
<dbReference type="AlphaFoldDB" id="A0A086TDV5"/>
<proteinExistence type="predicted"/>